<reference evidence="2" key="1">
    <citation type="submission" date="2018-06" db="EMBL/GenBank/DDBJ databases">
        <title>Aestuariibacter litoralis strain KCTC 52945T.</title>
        <authorList>
            <person name="Li X."/>
            <person name="Salam N."/>
            <person name="Li J.-L."/>
            <person name="Chen Y.-M."/>
            <person name="Yang Z.-W."/>
            <person name="Zhang L.-Y."/>
            <person name="Han M.-X."/>
            <person name="Xiao M."/>
            <person name="Li W.-J."/>
        </authorList>
    </citation>
    <scope>NUCLEOTIDE SEQUENCE [LARGE SCALE GENOMIC DNA]</scope>
    <source>
        <strain evidence="2">KCTC 52945</strain>
    </source>
</reference>
<dbReference type="Pfam" id="PF05045">
    <property type="entry name" value="RgpF"/>
    <property type="match status" value="1"/>
</dbReference>
<evidence type="ECO:0000313" key="2">
    <source>
        <dbReference type="Proteomes" id="UP000248795"/>
    </source>
</evidence>
<dbReference type="AlphaFoldDB" id="A0A2W2AL23"/>
<evidence type="ECO:0000313" key="1">
    <source>
        <dbReference type="EMBL" id="PZF76071.1"/>
    </source>
</evidence>
<gene>
    <name evidence="1" type="ORF">DK847_15660</name>
</gene>
<dbReference type="InterPro" id="IPR007739">
    <property type="entry name" value="RgpF"/>
</dbReference>
<dbReference type="EMBL" id="QKVK01000007">
    <property type="protein sequence ID" value="PZF76071.1"/>
    <property type="molecule type" value="Genomic_DNA"/>
</dbReference>
<evidence type="ECO:0008006" key="3">
    <source>
        <dbReference type="Google" id="ProtNLM"/>
    </source>
</evidence>
<comment type="caution">
    <text evidence="1">The sequence shown here is derived from an EMBL/GenBank/DDBJ whole genome shotgun (WGS) entry which is preliminary data.</text>
</comment>
<sequence>MPRSEIAQRTHFFITDLRKRAVSTISGEVRKSVEGMDPNKDSNSFCIYVHFDSRNSIHRYVREQLATLSARGYRIIFVSHAVGSPPLETLSPFCTIQFHRQNIGHDFGAYHFGLRYLQSRGAHPAEVILTNDSCYGYFGDLTNIIEASRSSDALIWWLTDSYEIAYHVQSYFLRLSGELLSSLQFWRFWEHLPNTTDRSRIIRKGEVGFTQHMIKRGITVDCFAPYEQLALGWLKLHAGRVNARPGEKAFLDYVESQLVTNAPVNPSHCFVEALLERGVPLVKRDLLRHNPLKVPNLLNIAQIITAKGSDFSATSEHLKIAV</sequence>
<organism evidence="1 2">
    <name type="scientific">Aestuariivirga litoralis</name>
    <dbReference type="NCBI Taxonomy" id="2650924"/>
    <lineage>
        <taxon>Bacteria</taxon>
        <taxon>Pseudomonadati</taxon>
        <taxon>Pseudomonadota</taxon>
        <taxon>Alphaproteobacteria</taxon>
        <taxon>Hyphomicrobiales</taxon>
        <taxon>Aestuariivirgaceae</taxon>
        <taxon>Aestuariivirga</taxon>
    </lineage>
</organism>
<dbReference type="Proteomes" id="UP000248795">
    <property type="component" value="Unassembled WGS sequence"/>
</dbReference>
<keyword evidence="2" id="KW-1185">Reference proteome</keyword>
<accession>A0A2W2AL23</accession>
<protein>
    <recommendedName>
        <fullName evidence="3">Rhamnan synthesis protein F</fullName>
    </recommendedName>
</protein>
<name>A0A2W2AL23_9HYPH</name>
<proteinExistence type="predicted"/>